<proteinExistence type="predicted"/>
<dbReference type="AlphaFoldDB" id="A0A6A5E7H6"/>
<dbReference type="GO" id="GO:0008009">
    <property type="term" value="F:chemokine activity"/>
    <property type="evidence" value="ECO:0007669"/>
    <property type="project" value="InterPro"/>
</dbReference>
<feature type="signal peptide" evidence="2">
    <location>
        <begin position="1"/>
        <end position="23"/>
    </location>
</feature>
<dbReference type="InterPro" id="IPR036048">
    <property type="entry name" value="Interleukin_8-like_sf"/>
</dbReference>
<dbReference type="EMBL" id="VHII01000021">
    <property type="protein sequence ID" value="KAF1374199.1"/>
    <property type="molecule type" value="Genomic_DNA"/>
</dbReference>
<dbReference type="Gene3D" id="2.40.50.40">
    <property type="match status" value="1"/>
</dbReference>
<evidence type="ECO:0000256" key="2">
    <source>
        <dbReference type="SAM" id="SignalP"/>
    </source>
</evidence>
<accession>A0A6A5E7H6</accession>
<dbReference type="Proteomes" id="UP000465112">
    <property type="component" value="Chromosome 21"/>
</dbReference>
<feature type="chain" id="PRO_5025451108" description="Chemokine interleukin-8-like domain-containing protein" evidence="2">
    <location>
        <begin position="24"/>
        <end position="107"/>
    </location>
</feature>
<dbReference type="SUPFAM" id="SSF54117">
    <property type="entry name" value="Interleukin 8-like chemokines"/>
    <property type="match status" value="1"/>
</dbReference>
<dbReference type="GO" id="GO:0005615">
    <property type="term" value="C:extracellular space"/>
    <property type="evidence" value="ECO:0007669"/>
    <property type="project" value="UniProtKB-KW"/>
</dbReference>
<keyword evidence="1" id="KW-0202">Cytokine</keyword>
<name>A0A6A5E7H6_PERFL</name>
<dbReference type="InterPro" id="IPR001811">
    <property type="entry name" value="Chemokine_IL8-like_dom"/>
</dbReference>
<gene>
    <name evidence="4" type="ORF">PFLUV_G00247060</name>
</gene>
<keyword evidence="2" id="KW-0732">Signal</keyword>
<evidence type="ECO:0000313" key="4">
    <source>
        <dbReference type="EMBL" id="KAF1374199.1"/>
    </source>
</evidence>
<evidence type="ECO:0000259" key="3">
    <source>
        <dbReference type="Pfam" id="PF00048"/>
    </source>
</evidence>
<protein>
    <recommendedName>
        <fullName evidence="3">Chemokine interleukin-8-like domain-containing protein</fullName>
    </recommendedName>
</protein>
<comment type="caution">
    <text evidence="4">The sequence shown here is derived from an EMBL/GenBank/DDBJ whole genome shotgun (WGS) entry which is preliminary data.</text>
</comment>
<reference evidence="4 5" key="1">
    <citation type="submission" date="2019-06" db="EMBL/GenBank/DDBJ databases">
        <title>A chromosome-scale genome assembly of the European perch, Perca fluviatilis.</title>
        <authorList>
            <person name="Roques C."/>
            <person name="Zahm M."/>
            <person name="Cabau C."/>
            <person name="Klopp C."/>
            <person name="Bouchez O."/>
            <person name="Donnadieu C."/>
            <person name="Kuhl H."/>
            <person name="Gislard M."/>
            <person name="Guendouz S."/>
            <person name="Journot L."/>
            <person name="Haffray P."/>
            <person name="Bestin A."/>
            <person name="Morvezen R."/>
            <person name="Feron R."/>
            <person name="Wen M."/>
            <person name="Jouanno E."/>
            <person name="Herpin A."/>
            <person name="Schartl M."/>
            <person name="Postlethwait J."/>
            <person name="Schaerlinger B."/>
            <person name="Chardard D."/>
            <person name="Lecocq T."/>
            <person name="Poncet C."/>
            <person name="Jaffrelo L."/>
            <person name="Lampietro C."/>
            <person name="Guiguen Y."/>
        </authorList>
    </citation>
    <scope>NUCLEOTIDE SEQUENCE [LARGE SCALE GENOMIC DNA]</scope>
    <source>
        <tissue evidence="4">Blood</tissue>
    </source>
</reference>
<keyword evidence="5" id="KW-1185">Reference proteome</keyword>
<organism evidence="4 5">
    <name type="scientific">Perca fluviatilis</name>
    <name type="common">European perch</name>
    <dbReference type="NCBI Taxonomy" id="8168"/>
    <lineage>
        <taxon>Eukaryota</taxon>
        <taxon>Metazoa</taxon>
        <taxon>Chordata</taxon>
        <taxon>Craniata</taxon>
        <taxon>Vertebrata</taxon>
        <taxon>Euteleostomi</taxon>
        <taxon>Actinopterygii</taxon>
        <taxon>Neopterygii</taxon>
        <taxon>Teleostei</taxon>
        <taxon>Neoteleostei</taxon>
        <taxon>Acanthomorphata</taxon>
        <taxon>Eupercaria</taxon>
        <taxon>Perciformes</taxon>
        <taxon>Percoidei</taxon>
        <taxon>Percidae</taxon>
        <taxon>Percinae</taxon>
        <taxon>Perca</taxon>
    </lineage>
</organism>
<sequence length="107" mass="12221">MPFSFHYGLSLICLTILITQVCPQCHLPSPRSPAGPIPTCCMKANNATIKEPVHACFVHEEHTFPHCPIHAYILLTKNGDWCVDPRAWWLQQRLKKLEAREICCQIL</sequence>
<evidence type="ECO:0000256" key="1">
    <source>
        <dbReference type="ARBA" id="ARBA00022514"/>
    </source>
</evidence>
<dbReference type="GO" id="GO:0006955">
    <property type="term" value="P:immune response"/>
    <property type="evidence" value="ECO:0007669"/>
    <property type="project" value="InterPro"/>
</dbReference>
<dbReference type="Pfam" id="PF00048">
    <property type="entry name" value="IL8"/>
    <property type="match status" value="1"/>
</dbReference>
<evidence type="ECO:0000313" key="5">
    <source>
        <dbReference type="Proteomes" id="UP000465112"/>
    </source>
</evidence>
<feature type="domain" description="Chemokine interleukin-8-like" evidence="3">
    <location>
        <begin position="39"/>
        <end position="97"/>
    </location>
</feature>